<feature type="transmembrane region" description="Helical" evidence="1">
    <location>
        <begin position="71"/>
        <end position="92"/>
    </location>
</feature>
<dbReference type="PIRSF" id="PIRSF018266">
    <property type="entry name" value="FecR"/>
    <property type="match status" value="1"/>
</dbReference>
<evidence type="ECO:0000259" key="3">
    <source>
        <dbReference type="Pfam" id="PF16344"/>
    </source>
</evidence>
<dbReference type="InterPro" id="IPR006860">
    <property type="entry name" value="FecR"/>
</dbReference>
<dbReference type="PANTHER" id="PTHR30273:SF2">
    <property type="entry name" value="PROTEIN FECR"/>
    <property type="match status" value="1"/>
</dbReference>
<dbReference type="Gene3D" id="2.60.120.1440">
    <property type="match status" value="1"/>
</dbReference>
<evidence type="ECO:0000256" key="1">
    <source>
        <dbReference type="SAM" id="Phobius"/>
    </source>
</evidence>
<keyword evidence="1" id="KW-0472">Membrane</keyword>
<dbReference type="Pfam" id="PF04773">
    <property type="entry name" value="FecR"/>
    <property type="match status" value="1"/>
</dbReference>
<protein>
    <recommendedName>
        <fullName evidence="6">FecR family protein</fullName>
    </recommendedName>
</protein>
<accession>A0ABP7Z355</accession>
<reference evidence="5" key="1">
    <citation type="journal article" date="2019" name="Int. J. Syst. Evol. Microbiol.">
        <title>The Global Catalogue of Microorganisms (GCM) 10K type strain sequencing project: providing services to taxonomists for standard genome sequencing and annotation.</title>
        <authorList>
            <consortium name="The Broad Institute Genomics Platform"/>
            <consortium name="The Broad Institute Genome Sequencing Center for Infectious Disease"/>
            <person name="Wu L."/>
            <person name="Ma J."/>
        </authorList>
    </citation>
    <scope>NUCLEOTIDE SEQUENCE [LARGE SCALE GENOMIC DNA]</scope>
    <source>
        <strain evidence="5">JCM 16704</strain>
    </source>
</reference>
<dbReference type="Pfam" id="PF16344">
    <property type="entry name" value="FecR_C"/>
    <property type="match status" value="1"/>
</dbReference>
<evidence type="ECO:0000313" key="4">
    <source>
        <dbReference type="EMBL" id="GAA4146395.1"/>
    </source>
</evidence>
<evidence type="ECO:0008006" key="6">
    <source>
        <dbReference type="Google" id="ProtNLM"/>
    </source>
</evidence>
<name>A0ABP7Z355_9SPHI</name>
<dbReference type="EMBL" id="BAAAZI010000012">
    <property type="protein sequence ID" value="GAA4146395.1"/>
    <property type="molecule type" value="Genomic_DNA"/>
</dbReference>
<dbReference type="Proteomes" id="UP001500101">
    <property type="component" value="Unassembled WGS sequence"/>
</dbReference>
<feature type="domain" description="Protein FecR C-terminal" evidence="3">
    <location>
        <begin position="304"/>
        <end position="360"/>
    </location>
</feature>
<keyword evidence="1" id="KW-1133">Transmembrane helix</keyword>
<dbReference type="PANTHER" id="PTHR30273">
    <property type="entry name" value="PERIPLASMIC SIGNAL SENSOR AND SIGMA FACTOR ACTIVATOR FECR-RELATED"/>
    <property type="match status" value="1"/>
</dbReference>
<dbReference type="Gene3D" id="3.55.50.30">
    <property type="match status" value="1"/>
</dbReference>
<dbReference type="InterPro" id="IPR032508">
    <property type="entry name" value="FecR_C"/>
</dbReference>
<sequence>MIDKNRLLQLLTKFHANKESRAERDELLKWYEDQEGKPYSIAEEEEVRNGAKERLIQSISARPTKRFPYPLVWLPVAAAMLIVGFIGFKYFFANNEKLASMEELSQIKPAKEHAIMTLENGKEINLDQLALNEEVQVDNLIIKKDENGKVSYFVANTNEPINQMNSIHVPIAATFPITLSDGTRVLLNSDSKLSFPSTFDAKERIVELEGEGYFEVAHLSNNSRFIVKTADQTIEVLGTKFNIKGYKSEETTQTSLKEGSVKVSDNYGKQLLLKPNQQAKSNGSNPLALAQVNMDQVLGWTNGEFFFDGNNTNEVLREIARWYNIDIENKIASHAPNQYVGAIPRNLTLNRLVELLNYAGLKSTATIMNNQRIKLQIY</sequence>
<proteinExistence type="predicted"/>
<evidence type="ECO:0000313" key="5">
    <source>
        <dbReference type="Proteomes" id="UP001500101"/>
    </source>
</evidence>
<dbReference type="RefSeq" id="WP_344675722.1">
    <property type="nucleotide sequence ID" value="NZ_BAAAZI010000012.1"/>
</dbReference>
<keyword evidence="5" id="KW-1185">Reference proteome</keyword>
<organism evidence="4 5">
    <name type="scientific">Sphingobacterium kyonggiense</name>
    <dbReference type="NCBI Taxonomy" id="714075"/>
    <lineage>
        <taxon>Bacteria</taxon>
        <taxon>Pseudomonadati</taxon>
        <taxon>Bacteroidota</taxon>
        <taxon>Sphingobacteriia</taxon>
        <taxon>Sphingobacteriales</taxon>
        <taxon>Sphingobacteriaceae</taxon>
        <taxon>Sphingobacterium</taxon>
    </lineage>
</organism>
<dbReference type="InterPro" id="IPR012373">
    <property type="entry name" value="Ferrdict_sens_TM"/>
</dbReference>
<comment type="caution">
    <text evidence="4">The sequence shown here is derived from an EMBL/GenBank/DDBJ whole genome shotgun (WGS) entry which is preliminary data.</text>
</comment>
<feature type="domain" description="FecR protein" evidence="2">
    <location>
        <begin position="177"/>
        <end position="262"/>
    </location>
</feature>
<keyword evidence="1" id="KW-0812">Transmembrane</keyword>
<evidence type="ECO:0000259" key="2">
    <source>
        <dbReference type="Pfam" id="PF04773"/>
    </source>
</evidence>
<gene>
    <name evidence="4" type="ORF">GCM10022216_31250</name>
</gene>